<evidence type="ECO:0000256" key="3">
    <source>
        <dbReference type="ARBA" id="ARBA00023163"/>
    </source>
</evidence>
<evidence type="ECO:0000256" key="1">
    <source>
        <dbReference type="ARBA" id="ARBA00023015"/>
    </source>
</evidence>
<organism evidence="5 6">
    <name type="scientific">Paenibacillus marchantiophytorum</name>
    <dbReference type="NCBI Taxonomy" id="1619310"/>
    <lineage>
        <taxon>Bacteria</taxon>
        <taxon>Bacillati</taxon>
        <taxon>Bacillota</taxon>
        <taxon>Bacilli</taxon>
        <taxon>Bacillales</taxon>
        <taxon>Paenibacillaceae</taxon>
        <taxon>Paenibacillus</taxon>
    </lineage>
</organism>
<feature type="domain" description="HTH araC/xylS-type" evidence="4">
    <location>
        <begin position="24"/>
        <end position="65"/>
    </location>
</feature>
<evidence type="ECO:0000259" key="4">
    <source>
        <dbReference type="PROSITE" id="PS01124"/>
    </source>
</evidence>
<evidence type="ECO:0000256" key="2">
    <source>
        <dbReference type="ARBA" id="ARBA00023125"/>
    </source>
</evidence>
<dbReference type="SUPFAM" id="SSF46689">
    <property type="entry name" value="Homeodomain-like"/>
    <property type="match status" value="1"/>
</dbReference>
<accession>A0ABQ2BTD8</accession>
<dbReference type="InterPro" id="IPR009057">
    <property type="entry name" value="Homeodomain-like_sf"/>
</dbReference>
<reference evidence="6" key="1">
    <citation type="journal article" date="2019" name="Int. J. Syst. Evol. Microbiol.">
        <title>The Global Catalogue of Microorganisms (GCM) 10K type strain sequencing project: providing services to taxonomists for standard genome sequencing and annotation.</title>
        <authorList>
            <consortium name="The Broad Institute Genomics Platform"/>
            <consortium name="The Broad Institute Genome Sequencing Center for Infectious Disease"/>
            <person name="Wu L."/>
            <person name="Ma J."/>
        </authorList>
    </citation>
    <scope>NUCLEOTIDE SEQUENCE [LARGE SCALE GENOMIC DNA]</scope>
    <source>
        <strain evidence="6">CGMCC 1.15043</strain>
    </source>
</reference>
<gene>
    <name evidence="5" type="ORF">GCM10008018_13270</name>
</gene>
<dbReference type="PROSITE" id="PS01124">
    <property type="entry name" value="HTH_ARAC_FAMILY_2"/>
    <property type="match status" value="1"/>
</dbReference>
<keyword evidence="1" id="KW-0805">Transcription regulation</keyword>
<dbReference type="EMBL" id="BMHE01000004">
    <property type="protein sequence ID" value="GGI45660.1"/>
    <property type="molecule type" value="Genomic_DNA"/>
</dbReference>
<keyword evidence="6" id="KW-1185">Reference proteome</keyword>
<dbReference type="PANTHER" id="PTHR43280">
    <property type="entry name" value="ARAC-FAMILY TRANSCRIPTIONAL REGULATOR"/>
    <property type="match status" value="1"/>
</dbReference>
<evidence type="ECO:0000313" key="5">
    <source>
        <dbReference type="EMBL" id="GGI45660.1"/>
    </source>
</evidence>
<protein>
    <recommendedName>
        <fullName evidence="4">HTH araC/xylS-type domain-containing protein</fullName>
    </recommendedName>
</protein>
<keyword evidence="3" id="KW-0804">Transcription</keyword>
<sequence length="73" mass="8600">MPSTDHPEINKILEYVNNNYDKELTLRGMAKYVNMCEQVGFVHLNYFLKQFKKRTGATPSEFRVSKKTERINS</sequence>
<comment type="caution">
    <text evidence="5">The sequence shown here is derived from an EMBL/GenBank/DDBJ whole genome shotgun (WGS) entry which is preliminary data.</text>
</comment>
<dbReference type="Proteomes" id="UP000615455">
    <property type="component" value="Unassembled WGS sequence"/>
</dbReference>
<dbReference type="Pfam" id="PF00165">
    <property type="entry name" value="HTH_AraC"/>
    <property type="match status" value="1"/>
</dbReference>
<evidence type="ECO:0000313" key="6">
    <source>
        <dbReference type="Proteomes" id="UP000615455"/>
    </source>
</evidence>
<keyword evidence="2" id="KW-0238">DNA-binding</keyword>
<dbReference type="InterPro" id="IPR018060">
    <property type="entry name" value="HTH_AraC"/>
</dbReference>
<dbReference type="Gene3D" id="1.10.10.60">
    <property type="entry name" value="Homeodomain-like"/>
    <property type="match status" value="1"/>
</dbReference>
<dbReference type="PANTHER" id="PTHR43280:SF28">
    <property type="entry name" value="HTH-TYPE TRANSCRIPTIONAL ACTIVATOR RHAS"/>
    <property type="match status" value="1"/>
</dbReference>
<name>A0ABQ2BTD8_9BACL</name>
<proteinExistence type="predicted"/>